<evidence type="ECO:0000313" key="3">
    <source>
        <dbReference type="Proteomes" id="UP000663824"/>
    </source>
</evidence>
<dbReference type="AlphaFoldDB" id="A0A816QF26"/>
<comment type="caution">
    <text evidence="2">The sequence shown here is derived from an EMBL/GenBank/DDBJ whole genome shotgun (WGS) entry which is preliminary data.</text>
</comment>
<dbReference type="Proteomes" id="UP000663855">
    <property type="component" value="Unassembled WGS sequence"/>
</dbReference>
<accession>A0A816QF26</accession>
<reference evidence="2" key="1">
    <citation type="submission" date="2021-02" db="EMBL/GenBank/DDBJ databases">
        <authorList>
            <person name="Nowell W R."/>
        </authorList>
    </citation>
    <scope>NUCLEOTIDE SEQUENCE</scope>
</reference>
<dbReference type="Proteomes" id="UP000663824">
    <property type="component" value="Unassembled WGS sequence"/>
</dbReference>
<protein>
    <submittedName>
        <fullName evidence="2">Uncharacterized protein</fullName>
    </submittedName>
</protein>
<sequence length="98" mass="11493">MSYYDNKLENLEEVERSTRCLHLSNCVRNLLHGSVKDQASLYVEAQLDKDSDVNRAYNYVRKNRKFLNMKIHTNSPIFMDEQRVTLNGLVLLAEEEVD</sequence>
<evidence type="ECO:0000313" key="2">
    <source>
        <dbReference type="EMBL" id="CAF2060926.1"/>
    </source>
</evidence>
<evidence type="ECO:0000313" key="1">
    <source>
        <dbReference type="EMBL" id="CAF1522914.1"/>
    </source>
</evidence>
<dbReference type="EMBL" id="CAJNOV010013476">
    <property type="protein sequence ID" value="CAF1522914.1"/>
    <property type="molecule type" value="Genomic_DNA"/>
</dbReference>
<dbReference type="EMBL" id="CAJNRE010006989">
    <property type="protein sequence ID" value="CAF2060926.1"/>
    <property type="molecule type" value="Genomic_DNA"/>
</dbReference>
<gene>
    <name evidence="1" type="ORF">CJN711_LOCUS28519</name>
    <name evidence="2" type="ORF">MBJ925_LOCUS14881</name>
</gene>
<organism evidence="2 3">
    <name type="scientific">Rotaria magnacalcarata</name>
    <dbReference type="NCBI Taxonomy" id="392030"/>
    <lineage>
        <taxon>Eukaryota</taxon>
        <taxon>Metazoa</taxon>
        <taxon>Spiralia</taxon>
        <taxon>Gnathifera</taxon>
        <taxon>Rotifera</taxon>
        <taxon>Eurotatoria</taxon>
        <taxon>Bdelloidea</taxon>
        <taxon>Philodinida</taxon>
        <taxon>Philodinidae</taxon>
        <taxon>Rotaria</taxon>
    </lineage>
</organism>
<proteinExistence type="predicted"/>
<name>A0A816QF26_9BILA</name>